<protein>
    <submittedName>
        <fullName evidence="3">Uncharacterized protein</fullName>
    </submittedName>
</protein>
<evidence type="ECO:0000313" key="3">
    <source>
        <dbReference type="EMBL" id="CEK79160.1"/>
    </source>
</evidence>
<feature type="region of interest" description="Disordered" evidence="1">
    <location>
        <begin position="1"/>
        <end position="33"/>
    </location>
</feature>
<reference evidence="3" key="1">
    <citation type="submission" date="2014-12" db="EMBL/GenBank/DDBJ databases">
        <title>Insight into the proteome of Arion vulgaris.</title>
        <authorList>
            <person name="Aradska J."/>
            <person name="Bulat T."/>
            <person name="Smidak R."/>
            <person name="Sarate P."/>
            <person name="Gangsoo J."/>
            <person name="Sialana F."/>
            <person name="Bilban M."/>
            <person name="Lubec G."/>
        </authorList>
    </citation>
    <scope>NUCLEOTIDE SEQUENCE</scope>
    <source>
        <tissue evidence="3">Skin</tissue>
    </source>
</reference>
<dbReference type="AlphaFoldDB" id="A0A0B7AGW2"/>
<evidence type="ECO:0000313" key="2">
    <source>
        <dbReference type="EMBL" id="CEK79156.1"/>
    </source>
</evidence>
<accession>A0A0B7AGW2</accession>
<feature type="compositionally biased region" description="Basic and acidic residues" evidence="1">
    <location>
        <begin position="16"/>
        <end position="25"/>
    </location>
</feature>
<feature type="non-terminal residue" evidence="3">
    <location>
        <position position="1"/>
    </location>
</feature>
<name>A0A0B7AGW2_9EUPU</name>
<dbReference type="EMBL" id="HACG01032295">
    <property type="protein sequence ID" value="CEK79160.1"/>
    <property type="molecule type" value="Transcribed_RNA"/>
</dbReference>
<evidence type="ECO:0000256" key="1">
    <source>
        <dbReference type="SAM" id="MobiDB-lite"/>
    </source>
</evidence>
<organism evidence="3">
    <name type="scientific">Arion vulgaris</name>
    <dbReference type="NCBI Taxonomy" id="1028688"/>
    <lineage>
        <taxon>Eukaryota</taxon>
        <taxon>Metazoa</taxon>
        <taxon>Spiralia</taxon>
        <taxon>Lophotrochozoa</taxon>
        <taxon>Mollusca</taxon>
        <taxon>Gastropoda</taxon>
        <taxon>Heterobranchia</taxon>
        <taxon>Euthyneura</taxon>
        <taxon>Panpulmonata</taxon>
        <taxon>Eupulmonata</taxon>
        <taxon>Stylommatophora</taxon>
        <taxon>Helicina</taxon>
        <taxon>Arionoidea</taxon>
        <taxon>Arionidae</taxon>
        <taxon>Arion</taxon>
    </lineage>
</organism>
<gene>
    <name evidence="3" type="primary">ORF113906</name>
    <name evidence="2" type="synonym">ORF113897</name>
</gene>
<dbReference type="EMBL" id="HACG01032291">
    <property type="protein sequence ID" value="CEK79156.1"/>
    <property type="molecule type" value="Transcribed_RNA"/>
</dbReference>
<proteinExistence type="predicted"/>
<sequence length="108" mass="12627">LQQQKSFGRSRRRDGRKYSDTKSELNADDMFTIDDFEEQTAPQADREEYFYDEVFGQSQFEDETTNNAMRQLYSDHDLQPGDEMLDLQLKTLGVKVEGFSSSPSRILR</sequence>